<evidence type="ECO:0008006" key="4">
    <source>
        <dbReference type="Google" id="ProtNLM"/>
    </source>
</evidence>
<protein>
    <recommendedName>
        <fullName evidence="4">DUF982 domain-containing protein</fullName>
    </recommendedName>
</protein>
<evidence type="ECO:0000256" key="1">
    <source>
        <dbReference type="SAM" id="MobiDB-lite"/>
    </source>
</evidence>
<feature type="region of interest" description="Disordered" evidence="1">
    <location>
        <begin position="84"/>
        <end position="106"/>
    </location>
</feature>
<dbReference type="KEGG" id="bgz:XH91_28230"/>
<evidence type="ECO:0000313" key="2">
    <source>
        <dbReference type="EMBL" id="QAU50404.1"/>
    </source>
</evidence>
<reference evidence="2 3" key="1">
    <citation type="submission" date="2018-06" db="EMBL/GenBank/DDBJ databases">
        <title>Comparative genomics of rhizobia nodulating Arachis hypogaea in China.</title>
        <authorList>
            <person name="Li Y."/>
        </authorList>
    </citation>
    <scope>NUCLEOTIDE SEQUENCE [LARGE SCALE GENOMIC DNA]</scope>
    <source>
        <strain evidence="2 3">CCBAU 51670</strain>
    </source>
</reference>
<dbReference type="EMBL" id="CP030053">
    <property type="protein sequence ID" value="QAU50404.1"/>
    <property type="molecule type" value="Genomic_DNA"/>
</dbReference>
<sequence length="106" mass="11181">MRPTTATDDNVFDFQAILHPGTVFEHPKDVVAHPALTLAEKRAILASWASDASAIASCPALRAPEGLKAPVSIDAILEALCELDGGPRNPPGGKPKRRFSVSRLAA</sequence>
<organism evidence="2 3">
    <name type="scientific">Bradyrhizobium guangzhouense</name>
    <dbReference type="NCBI Taxonomy" id="1325095"/>
    <lineage>
        <taxon>Bacteria</taxon>
        <taxon>Pseudomonadati</taxon>
        <taxon>Pseudomonadota</taxon>
        <taxon>Alphaproteobacteria</taxon>
        <taxon>Hyphomicrobiales</taxon>
        <taxon>Nitrobacteraceae</taxon>
        <taxon>Bradyrhizobium</taxon>
    </lineage>
</organism>
<dbReference type="Proteomes" id="UP000288972">
    <property type="component" value="Chromosome"/>
</dbReference>
<gene>
    <name evidence="2" type="ORF">XH91_28230</name>
</gene>
<name>A0AAE5X800_9BRAD</name>
<dbReference type="RefSeq" id="WP_128953617.1">
    <property type="nucleotide sequence ID" value="NZ_CP030053.1"/>
</dbReference>
<proteinExistence type="predicted"/>
<accession>A0AAE5X800</accession>
<evidence type="ECO:0000313" key="3">
    <source>
        <dbReference type="Proteomes" id="UP000288972"/>
    </source>
</evidence>
<dbReference type="AlphaFoldDB" id="A0AAE5X800"/>